<feature type="transmembrane region" description="Helical" evidence="2">
    <location>
        <begin position="15"/>
        <end position="37"/>
    </location>
</feature>
<accession>A0A084A9B2</accession>
<name>A0A084A9B2_LACLC</name>
<feature type="compositionally biased region" description="Low complexity" evidence="1">
    <location>
        <begin position="60"/>
        <end position="104"/>
    </location>
</feature>
<comment type="caution">
    <text evidence="3">The sequence shown here is derived from an EMBL/GenBank/DDBJ whole genome shotgun (WGS) entry which is preliminary data.</text>
</comment>
<dbReference type="AlphaFoldDB" id="A0A084A9B2"/>
<evidence type="ECO:0000256" key="1">
    <source>
        <dbReference type="SAM" id="MobiDB-lite"/>
    </source>
</evidence>
<keyword evidence="2" id="KW-0812">Transmembrane</keyword>
<dbReference type="PATRIC" id="fig|1415168.3.peg.2081"/>
<protein>
    <submittedName>
        <fullName evidence="3">Putative secreted protein</fullName>
    </submittedName>
</protein>
<evidence type="ECO:0000313" key="3">
    <source>
        <dbReference type="EMBL" id="KEY61891.1"/>
    </source>
</evidence>
<dbReference type="Proteomes" id="UP000028401">
    <property type="component" value="Unassembled WGS sequence"/>
</dbReference>
<keyword evidence="2" id="KW-0472">Membrane</keyword>
<organism evidence="3 4">
    <name type="scientific">Lactococcus cremoris subsp. cremoris GE214</name>
    <dbReference type="NCBI Taxonomy" id="1415168"/>
    <lineage>
        <taxon>Bacteria</taxon>
        <taxon>Bacillati</taxon>
        <taxon>Bacillota</taxon>
        <taxon>Bacilli</taxon>
        <taxon>Lactobacillales</taxon>
        <taxon>Streptococcaceae</taxon>
        <taxon>Lactococcus</taxon>
        <taxon>Lactococcus cremoris subsp. cremoris</taxon>
    </lineage>
</organism>
<sequence length="239" mass="25250">MAKHSKASLKNNKKIIAIISLAVILIVALGVIAYQVFYPHKTSDKASSFAQTSSTKVSKSTASKSKSSSTTSDSTQESTSSSSTSTTSTTSASSSSSSSQSTSTPANWTDLTSTQQDAVYAQWVTNSQGKFDVYTGEAYRIYLVNVGANGVSSYNDPVDVIQNTARVQINANGTYYLQVPDPSQTGLRMAQNPWPLVNWQTKETLTGAQLAAKYGSDTALNSGSSQIKSINATPVPTGN</sequence>
<dbReference type="EMBL" id="AZSI01000105">
    <property type="protein sequence ID" value="KEY61891.1"/>
    <property type="molecule type" value="Genomic_DNA"/>
</dbReference>
<feature type="region of interest" description="Disordered" evidence="1">
    <location>
        <begin position="60"/>
        <end position="109"/>
    </location>
</feature>
<evidence type="ECO:0000313" key="4">
    <source>
        <dbReference type="Proteomes" id="UP000028401"/>
    </source>
</evidence>
<proteinExistence type="predicted"/>
<reference evidence="3 4" key="1">
    <citation type="submission" date="2014-06" db="EMBL/GenBank/DDBJ databases">
        <title>Draft genome sequence of the putrescine producing strain Lactococcus lactis subsp cremoris GE214.</title>
        <authorList>
            <person name="Ladero V."/>
            <person name="Linares D.M."/>
            <person name="del Rio B."/>
            <person name="Mayo B."/>
            <person name="Martin M.C."/>
            <person name="Fernandez M."/>
            <person name="Alvarez M.A."/>
        </authorList>
    </citation>
    <scope>NUCLEOTIDE SEQUENCE [LARGE SCALE GENOMIC DNA]</scope>
    <source>
        <strain evidence="3 4">GE214</strain>
    </source>
</reference>
<keyword evidence="2" id="KW-1133">Transmembrane helix</keyword>
<gene>
    <name evidence="3" type="ORF">U725_02006</name>
</gene>
<evidence type="ECO:0000256" key="2">
    <source>
        <dbReference type="SAM" id="Phobius"/>
    </source>
</evidence>
<dbReference type="RefSeq" id="WP_011835289.1">
    <property type="nucleotide sequence ID" value="NZ_AZSI01000105.1"/>
</dbReference>